<proteinExistence type="predicted"/>
<evidence type="ECO:0000313" key="3">
    <source>
        <dbReference type="Proteomes" id="UP000319731"/>
    </source>
</evidence>
<dbReference type="AlphaFoldDB" id="A0A507CAW0"/>
<feature type="compositionally biased region" description="Polar residues" evidence="1">
    <location>
        <begin position="194"/>
        <end position="217"/>
    </location>
</feature>
<evidence type="ECO:0000256" key="1">
    <source>
        <dbReference type="SAM" id="MobiDB-lite"/>
    </source>
</evidence>
<dbReference type="RefSeq" id="XP_031025731.1">
    <property type="nucleotide sequence ID" value="XM_031168296.1"/>
</dbReference>
<sequence length="492" mass="54972">MMLADKTSQRTPLNPSSLEFAYLEYQLQLSLHASTARILQAFSISNPHLTSQFDRRCKDVLSLPSWVDCSTLAGGNSEDEVLRRGFQLGVAPATSSGMKFSVGNFKNSEKTHGPKHRRMLLCKIGVGRAYTADEARAEKDLIPDGYDSFYIEDPKRIASDENRHEYYIKSSAQILPQYLVHFEFDATLEKKSLETQQSTAQQTLPPSATPATPNCTTPKFSLVTSAPQSQKAPQNHLEHVMIGNHANGEASKHKLVSVAEAYDTVMVESNERDPVLQGRRLEIQNQMAAVSAREKAVEKMGGHVEVLVEEMYRKALSESRGIVKRKMDVLRGDGLELRRQLQEIERLESFLKYQQAGDPTQFLFSWARHQQVRSELHDFKHFRDDIDVQLDMKVTGGISVIIDPTAAQNAAVAQSMSNLSNSNSNSPIKKLQQKVSSSLNAPTSNVGMGLPRRVQERRTQRRTSDFFSETLGALDGMTVQDDASFCGTFDQD</sequence>
<reference evidence="2 3" key="1">
    <citation type="journal article" date="2019" name="Sci. Rep.">
        <title>Comparative genomics of chytrid fungi reveal insights into the obligate biotrophic and pathogenic lifestyle of Synchytrium endobioticum.</title>
        <authorList>
            <person name="van de Vossenberg B.T.L.H."/>
            <person name="Warris S."/>
            <person name="Nguyen H.D.T."/>
            <person name="van Gent-Pelzer M.P.E."/>
            <person name="Joly D.L."/>
            <person name="van de Geest H.C."/>
            <person name="Bonants P.J.M."/>
            <person name="Smith D.S."/>
            <person name="Levesque C.A."/>
            <person name="van der Lee T.A.J."/>
        </authorList>
    </citation>
    <scope>NUCLEOTIDE SEQUENCE [LARGE SCALE GENOMIC DNA]</scope>
    <source>
        <strain evidence="2 3">JEL517</strain>
    </source>
</reference>
<dbReference type="Gene3D" id="3.90.228.10">
    <property type="match status" value="1"/>
</dbReference>
<feature type="region of interest" description="Disordered" evidence="1">
    <location>
        <begin position="193"/>
        <end position="217"/>
    </location>
</feature>
<dbReference type="Proteomes" id="UP000319731">
    <property type="component" value="Unassembled WGS sequence"/>
</dbReference>
<dbReference type="OrthoDB" id="153872at2759"/>
<keyword evidence="3" id="KW-1185">Reference proteome</keyword>
<name>A0A507CAW0_9FUNG</name>
<organism evidence="2 3">
    <name type="scientific">Synchytrium microbalum</name>
    <dbReference type="NCBI Taxonomy" id="1806994"/>
    <lineage>
        <taxon>Eukaryota</taxon>
        <taxon>Fungi</taxon>
        <taxon>Fungi incertae sedis</taxon>
        <taxon>Chytridiomycota</taxon>
        <taxon>Chytridiomycota incertae sedis</taxon>
        <taxon>Chytridiomycetes</taxon>
        <taxon>Synchytriales</taxon>
        <taxon>Synchytriaceae</taxon>
        <taxon>Synchytrium</taxon>
    </lineage>
</organism>
<dbReference type="STRING" id="1806994.A0A507CAW0"/>
<comment type="caution">
    <text evidence="2">The sequence shown here is derived from an EMBL/GenBank/DDBJ whole genome shotgun (WGS) entry which is preliminary data.</text>
</comment>
<accession>A0A507CAW0</accession>
<dbReference type="EMBL" id="QEAO01000010">
    <property type="protein sequence ID" value="TPX35146.1"/>
    <property type="molecule type" value="Genomic_DNA"/>
</dbReference>
<protein>
    <submittedName>
        <fullName evidence="2">Uncharacterized protein</fullName>
    </submittedName>
</protein>
<gene>
    <name evidence="2" type="ORF">SmJEL517_g02368</name>
</gene>
<dbReference type="SUPFAM" id="SSF56399">
    <property type="entry name" value="ADP-ribosylation"/>
    <property type="match status" value="1"/>
</dbReference>
<evidence type="ECO:0000313" key="2">
    <source>
        <dbReference type="EMBL" id="TPX35146.1"/>
    </source>
</evidence>
<dbReference type="GeneID" id="42003593"/>